<keyword evidence="3" id="KW-1185">Reference proteome</keyword>
<gene>
    <name evidence="2" type="ORF">ACFPN5_13985</name>
</gene>
<reference evidence="3" key="1">
    <citation type="journal article" date="2019" name="Int. J. Syst. Evol. Microbiol.">
        <title>The Global Catalogue of Microorganisms (GCM) 10K type strain sequencing project: providing services to taxonomists for standard genome sequencing and annotation.</title>
        <authorList>
            <consortium name="The Broad Institute Genomics Platform"/>
            <consortium name="The Broad Institute Genome Sequencing Center for Infectious Disease"/>
            <person name="Wu L."/>
            <person name="Ma J."/>
        </authorList>
    </citation>
    <scope>NUCLEOTIDE SEQUENCE [LARGE SCALE GENOMIC DNA]</scope>
    <source>
        <strain evidence="3">KACC 12649</strain>
    </source>
</reference>
<evidence type="ECO:0000313" key="3">
    <source>
        <dbReference type="Proteomes" id="UP001596050"/>
    </source>
</evidence>
<sequence length="152" mass="16036">MDHTEGQRPRSTIDADATSRPSHPGNSGGEVPGVAALVQPWLHLSVQLTPLIGESGFCALVGRAVRLTNMRSERLTSGDGARPVPDLFASLTRILNEIGPEHAPAANAAMLDTFTTLLGTLIGEALTKQLLQVALEGADGQKQGQKHGQEQK</sequence>
<organism evidence="2 3">
    <name type="scientific">Massilia niabensis</name>
    <dbReference type="NCBI Taxonomy" id="544910"/>
    <lineage>
        <taxon>Bacteria</taxon>
        <taxon>Pseudomonadati</taxon>
        <taxon>Pseudomonadota</taxon>
        <taxon>Betaproteobacteria</taxon>
        <taxon>Burkholderiales</taxon>
        <taxon>Oxalobacteraceae</taxon>
        <taxon>Telluria group</taxon>
        <taxon>Massilia</taxon>
    </lineage>
</organism>
<feature type="region of interest" description="Disordered" evidence="1">
    <location>
        <begin position="1"/>
        <end position="31"/>
    </location>
</feature>
<dbReference type="RefSeq" id="WP_379784245.1">
    <property type="nucleotide sequence ID" value="NZ_JBHSMU010000014.1"/>
</dbReference>
<proteinExistence type="predicted"/>
<dbReference type="Proteomes" id="UP001596050">
    <property type="component" value="Unassembled WGS sequence"/>
</dbReference>
<feature type="compositionally biased region" description="Basic and acidic residues" evidence="1">
    <location>
        <begin position="1"/>
        <end position="13"/>
    </location>
</feature>
<dbReference type="EMBL" id="JBHSMU010000014">
    <property type="protein sequence ID" value="MFC5460916.1"/>
    <property type="molecule type" value="Genomic_DNA"/>
</dbReference>
<name>A0ABW0L6E1_9BURK</name>
<protein>
    <submittedName>
        <fullName evidence="2">Uncharacterized protein</fullName>
    </submittedName>
</protein>
<evidence type="ECO:0000313" key="2">
    <source>
        <dbReference type="EMBL" id="MFC5460916.1"/>
    </source>
</evidence>
<accession>A0ABW0L6E1</accession>
<evidence type="ECO:0000256" key="1">
    <source>
        <dbReference type="SAM" id="MobiDB-lite"/>
    </source>
</evidence>
<comment type="caution">
    <text evidence="2">The sequence shown here is derived from an EMBL/GenBank/DDBJ whole genome shotgun (WGS) entry which is preliminary data.</text>
</comment>